<proteinExistence type="predicted"/>
<protein>
    <submittedName>
        <fullName evidence="1">Uncharacterized protein</fullName>
    </submittedName>
</protein>
<accession>A0A2P2QV30</accession>
<reference evidence="1" key="1">
    <citation type="submission" date="2018-02" db="EMBL/GenBank/DDBJ databases">
        <title>Rhizophora mucronata_Transcriptome.</title>
        <authorList>
            <person name="Meera S.P."/>
            <person name="Sreeshan A."/>
            <person name="Augustine A."/>
        </authorList>
    </citation>
    <scope>NUCLEOTIDE SEQUENCE</scope>
    <source>
        <tissue evidence="1">Leaf</tissue>
    </source>
</reference>
<dbReference type="EMBL" id="GGEC01090331">
    <property type="protein sequence ID" value="MBX70815.1"/>
    <property type="molecule type" value="Transcribed_RNA"/>
</dbReference>
<dbReference type="AlphaFoldDB" id="A0A2P2QV30"/>
<sequence length="39" mass="4684">MMQSHPYHCHQFAISRKMRVLMFYPWASMPVPSLIQVCM</sequence>
<name>A0A2P2QV30_RHIMU</name>
<evidence type="ECO:0000313" key="1">
    <source>
        <dbReference type="EMBL" id="MBX70815.1"/>
    </source>
</evidence>
<organism evidence="1">
    <name type="scientific">Rhizophora mucronata</name>
    <name type="common">Asiatic mangrove</name>
    <dbReference type="NCBI Taxonomy" id="61149"/>
    <lineage>
        <taxon>Eukaryota</taxon>
        <taxon>Viridiplantae</taxon>
        <taxon>Streptophyta</taxon>
        <taxon>Embryophyta</taxon>
        <taxon>Tracheophyta</taxon>
        <taxon>Spermatophyta</taxon>
        <taxon>Magnoliopsida</taxon>
        <taxon>eudicotyledons</taxon>
        <taxon>Gunneridae</taxon>
        <taxon>Pentapetalae</taxon>
        <taxon>rosids</taxon>
        <taxon>fabids</taxon>
        <taxon>Malpighiales</taxon>
        <taxon>Rhizophoraceae</taxon>
        <taxon>Rhizophora</taxon>
    </lineage>
</organism>